<dbReference type="AlphaFoldDB" id="A0A4C1UB29"/>
<evidence type="ECO:0000313" key="2">
    <source>
        <dbReference type="Proteomes" id="UP000299102"/>
    </source>
</evidence>
<organism evidence="1 2">
    <name type="scientific">Eumeta variegata</name>
    <name type="common">Bagworm moth</name>
    <name type="synonym">Eumeta japonica</name>
    <dbReference type="NCBI Taxonomy" id="151549"/>
    <lineage>
        <taxon>Eukaryota</taxon>
        <taxon>Metazoa</taxon>
        <taxon>Ecdysozoa</taxon>
        <taxon>Arthropoda</taxon>
        <taxon>Hexapoda</taxon>
        <taxon>Insecta</taxon>
        <taxon>Pterygota</taxon>
        <taxon>Neoptera</taxon>
        <taxon>Endopterygota</taxon>
        <taxon>Lepidoptera</taxon>
        <taxon>Glossata</taxon>
        <taxon>Ditrysia</taxon>
        <taxon>Tineoidea</taxon>
        <taxon>Psychidae</taxon>
        <taxon>Oiketicinae</taxon>
        <taxon>Eumeta</taxon>
    </lineage>
</organism>
<reference evidence="1 2" key="1">
    <citation type="journal article" date="2019" name="Commun. Biol.">
        <title>The bagworm genome reveals a unique fibroin gene that provides high tensile strength.</title>
        <authorList>
            <person name="Kono N."/>
            <person name="Nakamura H."/>
            <person name="Ohtoshi R."/>
            <person name="Tomita M."/>
            <person name="Numata K."/>
            <person name="Arakawa K."/>
        </authorList>
    </citation>
    <scope>NUCLEOTIDE SEQUENCE [LARGE SCALE GENOMIC DNA]</scope>
</reference>
<dbReference type="EMBL" id="BGZK01000149">
    <property type="protein sequence ID" value="GBP23320.1"/>
    <property type="molecule type" value="Genomic_DNA"/>
</dbReference>
<keyword evidence="2" id="KW-1185">Reference proteome</keyword>
<evidence type="ECO:0000313" key="1">
    <source>
        <dbReference type="EMBL" id="GBP23320.1"/>
    </source>
</evidence>
<dbReference type="Proteomes" id="UP000299102">
    <property type="component" value="Unassembled WGS sequence"/>
</dbReference>
<proteinExistence type="predicted"/>
<name>A0A4C1UB29_EUMVA</name>
<gene>
    <name evidence="1" type="ORF">EVAR_76035_1</name>
</gene>
<sequence length="203" mass="22680">MKRGNSLRRYAAAVNGTGGRRGVGTAPYRKSLAGRRAARRRAALTIGKVHKINRYFENFYRFYAERKRGAIICGRVAATGGRTRMLLMGENAENWAIHFPTSTAAGLGKQRLLLYPRVCCAIYLRTDVQSTRPAHAAVRGACTRKLYKKKGQLRIEARGTNNIILQVMPPNKYCFQIEQLLFGYKLTVARGSACIEIKLIPSS</sequence>
<accession>A0A4C1UB29</accession>
<protein>
    <submittedName>
        <fullName evidence="1">Uncharacterized protein</fullName>
    </submittedName>
</protein>
<comment type="caution">
    <text evidence="1">The sequence shown here is derived from an EMBL/GenBank/DDBJ whole genome shotgun (WGS) entry which is preliminary data.</text>
</comment>